<evidence type="ECO:0000256" key="8">
    <source>
        <dbReference type="SAM" id="MobiDB-lite"/>
    </source>
</evidence>
<keyword evidence="5 7" id="KW-0275">Fatty acid biosynthesis</keyword>
<keyword evidence="3 7" id="KW-0276">Fatty acid metabolism</keyword>
<dbReference type="SUPFAM" id="SSF51230">
    <property type="entry name" value="Single hybrid motif"/>
    <property type="match status" value="1"/>
</dbReference>
<keyword evidence="6 7" id="KW-0092">Biotin</keyword>
<reference evidence="10" key="1">
    <citation type="journal article" date="2019" name="Science">
        <title>Mutation of a bHLH transcription factor allowed almond domestication.</title>
        <authorList>
            <person name="Sanchez-Perez R."/>
            <person name="Pavan S."/>
            <person name="Mazzeo R."/>
            <person name="Moldovan C."/>
            <person name="Aiese Cigliano R."/>
            <person name="Del Cueto J."/>
            <person name="Ricciardi F."/>
            <person name="Lotti C."/>
            <person name="Ricciardi L."/>
            <person name="Dicenta F."/>
            <person name="Lopez-Marques R.L."/>
            <person name="Lindberg Moller B."/>
        </authorList>
    </citation>
    <scope>NUCLEOTIDE SEQUENCE</scope>
</reference>
<evidence type="ECO:0000256" key="2">
    <source>
        <dbReference type="ARBA" id="ARBA00022516"/>
    </source>
</evidence>
<dbReference type="GO" id="GO:0009507">
    <property type="term" value="C:chloroplast"/>
    <property type="evidence" value="ECO:0007669"/>
    <property type="project" value="UniProtKB-SubCell"/>
</dbReference>
<evidence type="ECO:0000256" key="6">
    <source>
        <dbReference type="ARBA" id="ARBA00023267"/>
    </source>
</evidence>
<feature type="region of interest" description="Disordered" evidence="8">
    <location>
        <begin position="171"/>
        <end position="207"/>
    </location>
</feature>
<dbReference type="EMBL" id="AP019303">
    <property type="protein sequence ID" value="BBH06866.1"/>
    <property type="molecule type" value="Genomic_DNA"/>
</dbReference>
<comment type="function">
    <text evidence="7">This protein is a component of the acetyl coenzyme A carboxylase complex; first, biotin carboxylase catalyzes the carboxylation of the carrier protein and then the transcarboxylase transfers the carboxyl group to form malonyl-CoA.</text>
</comment>
<dbReference type="NCBIfam" id="TIGR00531">
    <property type="entry name" value="BCCP"/>
    <property type="match status" value="1"/>
</dbReference>
<dbReference type="PROSITE" id="PS50968">
    <property type="entry name" value="BIOTINYL_LIPOYL"/>
    <property type="match status" value="1"/>
</dbReference>
<dbReference type="CDD" id="cd06850">
    <property type="entry name" value="biotinyl_domain"/>
    <property type="match status" value="1"/>
</dbReference>
<dbReference type="PRINTS" id="PR01071">
    <property type="entry name" value="ACOABIOTINCC"/>
</dbReference>
<keyword evidence="7" id="KW-0150">Chloroplast</keyword>
<feature type="domain" description="Lipoyl-binding" evidence="9">
    <location>
        <begin position="202"/>
        <end position="283"/>
    </location>
</feature>
<evidence type="ECO:0000256" key="5">
    <source>
        <dbReference type="ARBA" id="ARBA00023160"/>
    </source>
</evidence>
<organism evidence="10">
    <name type="scientific">Prunus dulcis</name>
    <name type="common">Almond</name>
    <name type="synonym">Amygdalus dulcis</name>
    <dbReference type="NCBI Taxonomy" id="3755"/>
    <lineage>
        <taxon>Eukaryota</taxon>
        <taxon>Viridiplantae</taxon>
        <taxon>Streptophyta</taxon>
        <taxon>Embryophyta</taxon>
        <taxon>Tracheophyta</taxon>
        <taxon>Spermatophyta</taxon>
        <taxon>Magnoliopsida</taxon>
        <taxon>eudicotyledons</taxon>
        <taxon>Gunneridae</taxon>
        <taxon>Pentapetalae</taxon>
        <taxon>rosids</taxon>
        <taxon>fabids</taxon>
        <taxon>Rosales</taxon>
        <taxon>Rosaceae</taxon>
        <taxon>Amygdaloideae</taxon>
        <taxon>Amygdaleae</taxon>
        <taxon>Prunus</taxon>
    </lineage>
</organism>
<evidence type="ECO:0000256" key="3">
    <source>
        <dbReference type="ARBA" id="ARBA00022832"/>
    </source>
</evidence>
<dbReference type="PANTHER" id="PTHR43416:SF38">
    <property type="entry name" value="BIOTIN CARBOXYL CARRIER PROTEIN OF ACETYL-COA CARBOXYLASE 1, CHLOROPLASTIC"/>
    <property type="match status" value="1"/>
</dbReference>
<dbReference type="FunFam" id="2.40.50.100:FF:000003">
    <property type="entry name" value="Acetyl-CoA carboxylase biotin carboxyl carrier protein"/>
    <property type="match status" value="1"/>
</dbReference>
<evidence type="ECO:0000256" key="1">
    <source>
        <dbReference type="ARBA" id="ARBA00005194"/>
    </source>
</evidence>
<keyword evidence="4 7" id="KW-0443">Lipid metabolism</keyword>
<dbReference type="AlphaFoldDB" id="A0A4Y1RSV3"/>
<dbReference type="GO" id="GO:0006633">
    <property type="term" value="P:fatty acid biosynthetic process"/>
    <property type="evidence" value="ECO:0007669"/>
    <property type="project" value="UniProtKB-UniPathway"/>
</dbReference>
<accession>A0A4Y1RSV3</accession>
<evidence type="ECO:0000256" key="4">
    <source>
        <dbReference type="ARBA" id="ARBA00023098"/>
    </source>
</evidence>
<dbReference type="InterPro" id="IPR001249">
    <property type="entry name" value="AcCoA_biotinCC"/>
</dbReference>
<dbReference type="UniPathway" id="UPA00094"/>
<protein>
    <recommendedName>
        <fullName evidence="7">Biotin carboxyl carrier protein of acetyl-CoA carboxylase</fullName>
    </recommendedName>
</protein>
<sequence>MLMASSLATTSAAATTSTNLAHYKTNNNTYKHNCLSNVSFRLSPKPKLRFFSKDHFSNFLSFLDMLLGSSVAFKVDGSSNVAATPPRELELPAQESKDRKTSNESCPAVLDTEESISEFIARVASLVKLVDSRDIVELQLKQLDFEVIIRKKEALPQPPVPAPVPMMQAAPPPVAPAAPASSSAPSSPPATFPAPSSPNAKSAKTSLPPLKCPMAGTFYRSPAPGEPPLVKVGDKIQKGQVLCIIEAMKLMNEIEADQSGTVVEILVEDGKPVSVDTPLFVIQP</sequence>
<proteinExistence type="predicted"/>
<dbReference type="Pfam" id="PF00364">
    <property type="entry name" value="Biotin_lipoyl"/>
    <property type="match status" value="1"/>
</dbReference>
<feature type="compositionally biased region" description="Basic and acidic residues" evidence="8">
    <location>
        <begin position="87"/>
        <end position="102"/>
    </location>
</feature>
<comment type="subcellular location">
    <subcellularLocation>
        <location evidence="7">Plastid</location>
        <location evidence="7">Chloroplast</location>
    </subcellularLocation>
</comment>
<keyword evidence="7" id="KW-0934">Plastid</keyword>
<comment type="pathway">
    <text evidence="1 7">Lipid metabolism; fatty acid biosynthesis.</text>
</comment>
<dbReference type="PANTHER" id="PTHR43416">
    <property type="entry name" value="DIHYDROLIPOYLLYSINE-RESIDUE SUCCINYLTRANSFERASE COMPONENT OF 2-OXOGLUTARATE DEHYDROGENASE COMPLEX, MITOCHONDRIAL-RELATED"/>
    <property type="match status" value="1"/>
</dbReference>
<keyword evidence="2 7" id="KW-0444">Lipid biosynthesis</keyword>
<evidence type="ECO:0000259" key="9">
    <source>
        <dbReference type="PROSITE" id="PS50968"/>
    </source>
</evidence>
<dbReference type="GO" id="GO:0009317">
    <property type="term" value="C:acetyl-CoA carboxylase complex"/>
    <property type="evidence" value="ECO:0007669"/>
    <property type="project" value="InterPro"/>
</dbReference>
<evidence type="ECO:0000256" key="7">
    <source>
        <dbReference type="RuleBase" id="RU364072"/>
    </source>
</evidence>
<evidence type="ECO:0000313" key="10">
    <source>
        <dbReference type="EMBL" id="BBH06866.1"/>
    </source>
</evidence>
<dbReference type="InterPro" id="IPR001882">
    <property type="entry name" value="Biotin_BS"/>
</dbReference>
<dbReference type="InterPro" id="IPR011053">
    <property type="entry name" value="Single_hybrid_motif"/>
</dbReference>
<feature type="compositionally biased region" description="Pro residues" evidence="8">
    <location>
        <begin position="186"/>
        <end position="196"/>
    </location>
</feature>
<dbReference type="GO" id="GO:0003989">
    <property type="term" value="F:acetyl-CoA carboxylase activity"/>
    <property type="evidence" value="ECO:0007669"/>
    <property type="project" value="InterPro"/>
</dbReference>
<gene>
    <name evidence="10" type="ORF">Prudu_018627</name>
</gene>
<feature type="region of interest" description="Disordered" evidence="8">
    <location>
        <begin position="83"/>
        <end position="108"/>
    </location>
</feature>
<dbReference type="PROSITE" id="PS00188">
    <property type="entry name" value="BIOTIN"/>
    <property type="match status" value="1"/>
</dbReference>
<name>A0A4Y1RSV3_PRUDU</name>
<dbReference type="InterPro" id="IPR000089">
    <property type="entry name" value="Biotin_lipoyl"/>
</dbReference>
<dbReference type="Gene3D" id="2.40.50.100">
    <property type="match status" value="1"/>
</dbReference>
<dbReference type="InterPro" id="IPR050537">
    <property type="entry name" value="2-oxoacid_dehydrogenase"/>
</dbReference>